<protein>
    <submittedName>
        <fullName evidence="3">Uncharacterized protein LOC136074423</fullName>
    </submittedName>
</protein>
<dbReference type="SUPFAM" id="SSF46689">
    <property type="entry name" value="Homeodomain-like"/>
    <property type="match status" value="1"/>
</dbReference>
<dbReference type="Proteomes" id="UP001652625">
    <property type="component" value="Chromosome 01"/>
</dbReference>
<proteinExistence type="predicted"/>
<organism evidence="2 3">
    <name type="scientific">Hydra vulgaris</name>
    <name type="common">Hydra</name>
    <name type="synonym">Hydra attenuata</name>
    <dbReference type="NCBI Taxonomy" id="6087"/>
    <lineage>
        <taxon>Eukaryota</taxon>
        <taxon>Metazoa</taxon>
        <taxon>Cnidaria</taxon>
        <taxon>Hydrozoa</taxon>
        <taxon>Hydroidolina</taxon>
        <taxon>Anthoathecata</taxon>
        <taxon>Aplanulata</taxon>
        <taxon>Hydridae</taxon>
        <taxon>Hydra</taxon>
    </lineage>
</organism>
<sequence>MTDSNTYNQESNFNEIVELERQINGRASYKKATIESIETIKRMVANKEKNVDISQATGLSLGTVQNWVMKLSNNPDAKPKKRGPVAKINTDRRREIELFVSANNSLTAIDMGELISEENKCSTTTIKRELKNMGYSRKRLKSIVAARNSAMVIGQRFLYCTHVSSINDNDIIFIDETGFNLHQSRHHGYALSGSTPYITVPTQRGRNISLICAISVEGIISFQMKVGSFDAVSTKEWIENSLIPALNNRRYIIIMDNARFHHSAIVTSAIQNGMCVVHFLPPYSPQLIPTEELFGVIKNRYNRIIPRPATTGDMEMEISNILLTSLNESLQGFYTHMREWVVRGIQRNEFI</sequence>
<dbReference type="InterPro" id="IPR036397">
    <property type="entry name" value="RNaseH_sf"/>
</dbReference>
<feature type="domain" description="Tc1-like transposase DDE" evidence="1">
    <location>
        <begin position="170"/>
        <end position="302"/>
    </location>
</feature>
<dbReference type="GeneID" id="136074423"/>
<dbReference type="PANTHER" id="PTHR46564">
    <property type="entry name" value="TRANSPOSASE"/>
    <property type="match status" value="1"/>
</dbReference>
<evidence type="ECO:0000313" key="3">
    <source>
        <dbReference type="RefSeq" id="XP_065642813.1"/>
    </source>
</evidence>
<dbReference type="Pfam" id="PF13358">
    <property type="entry name" value="DDE_3"/>
    <property type="match status" value="1"/>
</dbReference>
<reference evidence="2" key="1">
    <citation type="submission" date="2025-05" db="UniProtKB">
        <authorList>
            <consortium name="RefSeq"/>
        </authorList>
    </citation>
    <scope>NUCLEOTIDE SEQUENCE [LARGE SCALE GENOMIC DNA]</scope>
</reference>
<dbReference type="InterPro" id="IPR047655">
    <property type="entry name" value="Transpos_IS630-like"/>
</dbReference>
<reference evidence="3" key="2">
    <citation type="submission" date="2025-08" db="UniProtKB">
        <authorList>
            <consortium name="RefSeq"/>
        </authorList>
    </citation>
    <scope>IDENTIFICATION</scope>
</reference>
<keyword evidence="2" id="KW-1185">Reference proteome</keyword>
<evidence type="ECO:0000259" key="1">
    <source>
        <dbReference type="Pfam" id="PF13358"/>
    </source>
</evidence>
<dbReference type="NCBIfam" id="NF033545">
    <property type="entry name" value="transpos_IS630"/>
    <property type="match status" value="1"/>
</dbReference>
<accession>A0ABM4B1Z0</accession>
<dbReference type="InterPro" id="IPR009057">
    <property type="entry name" value="Homeodomain-like_sf"/>
</dbReference>
<dbReference type="PANTHER" id="PTHR46564:SF1">
    <property type="entry name" value="TRANSPOSASE"/>
    <property type="match status" value="1"/>
</dbReference>
<dbReference type="Gene3D" id="3.30.420.10">
    <property type="entry name" value="Ribonuclease H-like superfamily/Ribonuclease H"/>
    <property type="match status" value="1"/>
</dbReference>
<gene>
    <name evidence="3" type="primary">LOC136074423</name>
</gene>
<name>A0ABM4B1Z0_HYDVU</name>
<dbReference type="InterPro" id="IPR038717">
    <property type="entry name" value="Tc1-like_DDE_dom"/>
</dbReference>
<evidence type="ECO:0000313" key="2">
    <source>
        <dbReference type="Proteomes" id="UP001652625"/>
    </source>
</evidence>
<dbReference type="RefSeq" id="XP_065642813.1">
    <property type="nucleotide sequence ID" value="XM_065786741.1"/>
</dbReference>